<sequence length="70" mass="7715">MKNMESNTPYASSLSPSRHFGILNFMFLFIDGKGILPSSRLKLEGLSLSAGISLAVKIYLFSIQQLASNY</sequence>
<accession>A0AAN9SEA8</accession>
<proteinExistence type="predicted"/>
<dbReference type="EMBL" id="JAYMYS010000004">
    <property type="protein sequence ID" value="KAK7394711.1"/>
    <property type="molecule type" value="Genomic_DNA"/>
</dbReference>
<dbReference type="AlphaFoldDB" id="A0AAN9SEA8"/>
<dbReference type="Proteomes" id="UP001386955">
    <property type="component" value="Unassembled WGS sequence"/>
</dbReference>
<reference evidence="1 2" key="1">
    <citation type="submission" date="2024-01" db="EMBL/GenBank/DDBJ databases">
        <title>The genomes of 5 underutilized Papilionoideae crops provide insights into root nodulation and disease resistanc.</title>
        <authorList>
            <person name="Jiang F."/>
        </authorList>
    </citation>
    <scope>NUCLEOTIDE SEQUENCE [LARGE SCALE GENOMIC DNA]</scope>
    <source>
        <strain evidence="1">DUOXIRENSHENG_FW03</strain>
        <tissue evidence="1">Leaves</tissue>
    </source>
</reference>
<keyword evidence="2" id="KW-1185">Reference proteome</keyword>
<organism evidence="1 2">
    <name type="scientific">Psophocarpus tetragonolobus</name>
    <name type="common">Winged bean</name>
    <name type="synonym">Dolichos tetragonolobus</name>
    <dbReference type="NCBI Taxonomy" id="3891"/>
    <lineage>
        <taxon>Eukaryota</taxon>
        <taxon>Viridiplantae</taxon>
        <taxon>Streptophyta</taxon>
        <taxon>Embryophyta</taxon>
        <taxon>Tracheophyta</taxon>
        <taxon>Spermatophyta</taxon>
        <taxon>Magnoliopsida</taxon>
        <taxon>eudicotyledons</taxon>
        <taxon>Gunneridae</taxon>
        <taxon>Pentapetalae</taxon>
        <taxon>rosids</taxon>
        <taxon>fabids</taxon>
        <taxon>Fabales</taxon>
        <taxon>Fabaceae</taxon>
        <taxon>Papilionoideae</taxon>
        <taxon>50 kb inversion clade</taxon>
        <taxon>NPAAA clade</taxon>
        <taxon>indigoferoid/millettioid clade</taxon>
        <taxon>Phaseoleae</taxon>
        <taxon>Psophocarpus</taxon>
    </lineage>
</organism>
<gene>
    <name evidence="1" type="ORF">VNO78_15246</name>
</gene>
<evidence type="ECO:0000313" key="1">
    <source>
        <dbReference type="EMBL" id="KAK7394711.1"/>
    </source>
</evidence>
<comment type="caution">
    <text evidence="1">The sequence shown here is derived from an EMBL/GenBank/DDBJ whole genome shotgun (WGS) entry which is preliminary data.</text>
</comment>
<name>A0AAN9SEA8_PSOTE</name>
<evidence type="ECO:0000313" key="2">
    <source>
        <dbReference type="Proteomes" id="UP001386955"/>
    </source>
</evidence>
<protein>
    <submittedName>
        <fullName evidence="1">Uncharacterized protein</fullName>
    </submittedName>
</protein>